<feature type="region of interest" description="Disordered" evidence="1">
    <location>
        <begin position="47"/>
        <end position="83"/>
    </location>
</feature>
<evidence type="ECO:0000313" key="3">
    <source>
        <dbReference type="Proteomes" id="UP001320209"/>
    </source>
</evidence>
<evidence type="ECO:0000313" key="2">
    <source>
        <dbReference type="EMBL" id="BDB96293.1"/>
    </source>
</evidence>
<accession>A0ABM7V917</accession>
<keyword evidence="3" id="KW-1185">Reference proteome</keyword>
<sequence length="154" mass="17816">MFDRLYGDAVDRANRLKEMQLKKEAKEKALLLGKDESYLKSENNFLPKRYNAERQNQQIDKDSPEELESAQETNEAAAKIQSAGSEELVLRVIDLKKLFDKINSTGFDDYAFGVFSEGLEAMKKMTNLSKSEKLEMKLIAEFLEKQKQLREQQQ</sequence>
<reference evidence="2" key="1">
    <citation type="submission" date="2021-10" db="EMBL/GenBank/DDBJ databases">
        <title>Genome Sequence of The Candidatus Hydrogeosomobacter endosymbioticus, an Intracellular Bacterial Symbiont of the Anaerobic Ciliate GW7.</title>
        <authorList>
            <person name="Shiohama Y."/>
            <person name="Shinzato N."/>
        </authorList>
    </citation>
    <scope>NUCLEOTIDE SEQUENCE [LARGE SCALE GENOMIC DNA]</scope>
    <source>
        <strain evidence="2">200920</strain>
    </source>
</reference>
<dbReference type="Proteomes" id="UP001320209">
    <property type="component" value="Chromosome"/>
</dbReference>
<organism evidence="2 3">
    <name type="scientific">Candidatus Hydrogenosomobacter endosymbioticus</name>
    <dbReference type="NCBI Taxonomy" id="2558174"/>
    <lineage>
        <taxon>Bacteria</taxon>
        <taxon>Pseudomonadati</taxon>
        <taxon>Pseudomonadota</taxon>
        <taxon>Alphaproteobacteria</taxon>
        <taxon>Holosporales</taxon>
        <taxon>Holosporaceae</taxon>
        <taxon>Candidatus Hydrogenosomobacter</taxon>
    </lineage>
</organism>
<gene>
    <name evidence="2" type="ORF">HYD_4260</name>
</gene>
<evidence type="ECO:0000256" key="1">
    <source>
        <dbReference type="SAM" id="MobiDB-lite"/>
    </source>
</evidence>
<proteinExistence type="predicted"/>
<name>A0ABM7V917_9PROT</name>
<dbReference type="EMBL" id="AP025225">
    <property type="protein sequence ID" value="BDB96293.1"/>
    <property type="molecule type" value="Genomic_DNA"/>
</dbReference>
<protein>
    <submittedName>
        <fullName evidence="2">Uncharacterized protein</fullName>
    </submittedName>
</protein>